<feature type="compositionally biased region" description="Polar residues" evidence="2">
    <location>
        <begin position="1293"/>
        <end position="1308"/>
    </location>
</feature>
<dbReference type="InterPro" id="IPR036322">
    <property type="entry name" value="WD40_repeat_dom_sf"/>
</dbReference>
<gene>
    <name evidence="4" type="ORF">DdX_03455</name>
</gene>
<keyword evidence="1" id="KW-0853">WD repeat</keyword>
<dbReference type="GO" id="GO:0072686">
    <property type="term" value="C:mitotic spindle"/>
    <property type="evidence" value="ECO:0007669"/>
    <property type="project" value="TreeGrafter"/>
</dbReference>
<evidence type="ECO:0000256" key="1">
    <source>
        <dbReference type="PROSITE-ProRule" id="PRU00221"/>
    </source>
</evidence>
<feature type="repeat" description="WD" evidence="1">
    <location>
        <begin position="658"/>
        <end position="692"/>
    </location>
</feature>
<feature type="compositionally biased region" description="Polar residues" evidence="2">
    <location>
        <begin position="1202"/>
        <end position="1226"/>
    </location>
</feature>
<dbReference type="InterPro" id="IPR015943">
    <property type="entry name" value="WD40/YVTN_repeat-like_dom_sf"/>
</dbReference>
<dbReference type="Proteomes" id="UP001201812">
    <property type="component" value="Unassembled WGS sequence"/>
</dbReference>
<sequence>MAKLERVFGSTACLSSVSVDPVTGLVAYPAGSTVVIHNPRNLSQAHLISSSKNQLTCLKFSPNGRYIATGEFGADPKVRIWELSHHEKGQNAAGSGGHRQVAELKYHRLGITCVAFTKDSTQLISVGNQHDKSVVLWDWQKGTKLAENRLTSQVNAMDVCEKMFVTVGVRHVKFWYLEKSSNQGAVMLQGRSAILADHRNNTFVDVCCANKNRTFAITITKLLVEFVDKKLVNIYELGGESPFSLTMGAGRLFIGFGGGGIRAFNVDSMEVELSLCKPHYLRCDIAEAPSSRPSSSASSESRSYPDVHSINYHEKSQMLTALYADRSLYHWQIGDMGQIMKVSSQLFHVGPIFDLEIACTPNSHYPTGLFLTGGADETIRIWNLDGASTKDANFQTQNIYSKELRKIVYVGQGVDSLSEQPDKNFGGIISDSVDSTTGVRCLKISGSGENLASGGRDGNICIFDLTSKGVEKVAEFEAHDGEVLCLEYSNTSKGGYNLLASGSRDRLIHLFDANRNYEHLSVIDDHSSSISSVKFLPLDDKLQLITYGTDKLLVIREVILEPNSPLITKRLNQITSQAGSNCLNITSEGNILTACQDRQMRLFSSAGKLLKTSKGTNCDDGPLTKFCLDPSETFAATVCSDRSVYVVDISSGESAAVLSGQSDCVTAIEFTPDCRRLIVVTYSGCIFVWRLSLKITKRMLSRLNQSRSSTAHLSMERCATPDSLIESGSDSASVIVSKKPTRKGTEAHSPGIGSEFGSLTSVNIAEDDQDLDSGIGVQSGTLFASSEPESHRLFELRRIPTTEVIRRSTSNLNSTFPPGNSDSNWDLHVEESEVFDQQMSQNFHPPQPMMHGPPQPPPPPYQQLHAVNRAVMQANQQHNVVTPASRSMSNLHRTNVSPQRTRRRWNVAAPTQDSANYATVNPNHTQTQNSAPNSAVSPQNIMYTPNGNGGAFMKSPVYEHGMSASVSLNALRNFTEDTPPSKMAFPKYPVGVPNMQPTSFNSPANYAYASPAQSGSWNSPPQYISPSNYETAGFRPQAGFNQNVPSNGMFDRKTADRNSFSKRYLNNVQEKTVWTPAVGNTSAQKPRRASNLFNNSSEVAIEGHNKARRLTAHNFPPSTSLTPQSAEGYPRRRFQSRDASGGLFNRMKQQNKTAENDVSESDPMFRSRNRSQSPTHLAMQYVAAANKTENSTEIVPKWKQSRAGSNMNSNTPTRSNTRLSSVSSYTPTQMRLNEAREMLKKSQENISAMESGISSTSPNNPSSMLRSRSIGNLKFSAAQNNGECHLDGDSDLGPSTSIRSPANNGLSNQKREIARSENSLNKSYEVYGATQNENTLKAQYAAVVDDNGASSNPMASSSRLRGGLAQSIRDLCKISNPDLTNESLFNDSNAEAGKVENANEDQSSALYYSTLPKNLRRGVQKKLDKTSSRFRTPGEQTTTSGDSDNNNTPELKSRFKTVPNSARFTPTTDKSPSTLSNPRHPFSPRSDMPTRSVSSVEGPLGRFNRQSSRIYDPVSGIITRKTPNYLAQRFGGSDVAPDMVENESEMATIRSQSSSLDLSGSLSNVIEIDSLGSEASKKMALHATECIQEMTKAMDKLLGARHLITNDTSIRSTEKEALLTGVNKAVSSFRHRLDTATSSLDCSNQ</sequence>
<keyword evidence="4" id="KW-0808">Transferase</keyword>
<organism evidence="4 5">
    <name type="scientific">Ditylenchus destructor</name>
    <dbReference type="NCBI Taxonomy" id="166010"/>
    <lineage>
        <taxon>Eukaryota</taxon>
        <taxon>Metazoa</taxon>
        <taxon>Ecdysozoa</taxon>
        <taxon>Nematoda</taxon>
        <taxon>Chromadorea</taxon>
        <taxon>Rhabditida</taxon>
        <taxon>Tylenchina</taxon>
        <taxon>Tylenchomorpha</taxon>
        <taxon>Sphaerularioidea</taxon>
        <taxon>Anguinidae</taxon>
        <taxon>Anguininae</taxon>
        <taxon>Ditylenchus</taxon>
    </lineage>
</organism>
<dbReference type="GO" id="GO:0016301">
    <property type="term" value="F:kinase activity"/>
    <property type="evidence" value="ECO:0007669"/>
    <property type="project" value="UniProtKB-KW"/>
</dbReference>
<feature type="region of interest" description="Disordered" evidence="2">
    <location>
        <begin position="1417"/>
        <end position="1501"/>
    </location>
</feature>
<comment type="caution">
    <text evidence="4">The sequence shown here is derived from an EMBL/GenBank/DDBJ whole genome shotgun (WGS) entry which is preliminary data.</text>
</comment>
<feature type="compositionally biased region" description="Polar residues" evidence="2">
    <location>
        <begin position="884"/>
        <end position="899"/>
    </location>
</feature>
<dbReference type="EMBL" id="JAKKPZ010000003">
    <property type="protein sequence ID" value="KAI1723301.1"/>
    <property type="molecule type" value="Genomic_DNA"/>
</dbReference>
<feature type="region of interest" description="Disordered" evidence="2">
    <location>
        <begin position="1137"/>
        <end position="1174"/>
    </location>
</feature>
<dbReference type="Pfam" id="PF00400">
    <property type="entry name" value="WD40"/>
    <property type="match status" value="2"/>
</dbReference>
<keyword evidence="4" id="KW-0418">Kinase</keyword>
<dbReference type="Gene3D" id="2.130.10.10">
    <property type="entry name" value="YVTN repeat-like/Quinoprotein amine dehydrogenase"/>
    <property type="match status" value="4"/>
</dbReference>
<evidence type="ECO:0000313" key="5">
    <source>
        <dbReference type="Proteomes" id="UP001201812"/>
    </source>
</evidence>
<dbReference type="InterPro" id="IPR056162">
    <property type="entry name" value="WD40_MABP1-WDR62_2nd"/>
</dbReference>
<reference evidence="4" key="1">
    <citation type="submission" date="2022-01" db="EMBL/GenBank/DDBJ databases">
        <title>Genome Sequence Resource for Two Populations of Ditylenchus destructor, the Migratory Endoparasitic Phytonematode.</title>
        <authorList>
            <person name="Zhang H."/>
            <person name="Lin R."/>
            <person name="Xie B."/>
        </authorList>
    </citation>
    <scope>NUCLEOTIDE SEQUENCE</scope>
    <source>
        <strain evidence="4">BazhouSP</strain>
    </source>
</reference>
<name>A0AAD4N8T3_9BILA</name>
<dbReference type="PROSITE" id="PS50082">
    <property type="entry name" value="WD_REPEATS_2"/>
    <property type="match status" value="2"/>
</dbReference>
<keyword evidence="5" id="KW-1185">Reference proteome</keyword>
<feature type="domain" description="MABP1/WDR62 second WD40" evidence="3">
    <location>
        <begin position="362"/>
        <end position="691"/>
    </location>
</feature>
<feature type="region of interest" description="Disordered" evidence="2">
    <location>
        <begin position="1200"/>
        <end position="1226"/>
    </location>
</feature>
<feature type="repeat" description="WD" evidence="1">
    <location>
        <begin position="369"/>
        <end position="392"/>
    </location>
</feature>
<proteinExistence type="predicted"/>
<evidence type="ECO:0000256" key="2">
    <source>
        <dbReference type="SAM" id="MobiDB-lite"/>
    </source>
</evidence>
<feature type="region of interest" description="Disordered" evidence="2">
    <location>
        <begin position="1281"/>
        <end position="1312"/>
    </location>
</feature>
<dbReference type="PANTHER" id="PTHR45589">
    <property type="entry name" value="WD REPEAT DOMAIN 62, ISOFORM G"/>
    <property type="match status" value="1"/>
</dbReference>
<dbReference type="InterPro" id="IPR001680">
    <property type="entry name" value="WD40_rpt"/>
</dbReference>
<dbReference type="Pfam" id="PF24782">
    <property type="entry name" value="WD40_MABP1-WDR62_2nd"/>
    <property type="match status" value="1"/>
</dbReference>
<dbReference type="PANTHER" id="PTHR45589:SF1">
    <property type="entry name" value="WD REPEAT DOMAIN 62, ISOFORM G"/>
    <property type="match status" value="1"/>
</dbReference>
<feature type="compositionally biased region" description="Polar residues" evidence="2">
    <location>
        <begin position="1458"/>
        <end position="1477"/>
    </location>
</feature>
<feature type="region of interest" description="Disordered" evidence="2">
    <location>
        <begin position="884"/>
        <end position="903"/>
    </location>
</feature>
<feature type="compositionally biased region" description="Low complexity" evidence="2">
    <location>
        <begin position="1437"/>
        <end position="1448"/>
    </location>
</feature>
<dbReference type="InterPro" id="IPR052779">
    <property type="entry name" value="WDR62"/>
</dbReference>
<accession>A0AAD4N8T3</accession>
<evidence type="ECO:0000313" key="4">
    <source>
        <dbReference type="EMBL" id="KAI1723301.1"/>
    </source>
</evidence>
<dbReference type="SMART" id="SM00320">
    <property type="entry name" value="WD40"/>
    <property type="match status" value="10"/>
</dbReference>
<evidence type="ECO:0000259" key="3">
    <source>
        <dbReference type="Pfam" id="PF24782"/>
    </source>
</evidence>
<protein>
    <submittedName>
        <fullName evidence="4">Mitogen-activated protein kinase-binding protein 1</fullName>
    </submittedName>
</protein>
<dbReference type="GO" id="GO:0007099">
    <property type="term" value="P:centriole replication"/>
    <property type="evidence" value="ECO:0007669"/>
    <property type="project" value="TreeGrafter"/>
</dbReference>
<dbReference type="SUPFAM" id="SSF50978">
    <property type="entry name" value="WD40 repeat-like"/>
    <property type="match status" value="2"/>
</dbReference>